<evidence type="ECO:0000313" key="9">
    <source>
        <dbReference type="EMBL" id="KJK74626.1"/>
    </source>
</evidence>
<evidence type="ECO:0000313" key="10">
    <source>
        <dbReference type="Proteomes" id="UP000054544"/>
    </source>
</evidence>
<dbReference type="InterPro" id="IPR011330">
    <property type="entry name" value="Glyco_hydro/deAcase_b/a-brl"/>
</dbReference>
<evidence type="ECO:0000256" key="5">
    <source>
        <dbReference type="ARBA" id="ARBA00023277"/>
    </source>
</evidence>
<dbReference type="GO" id="GO:0016810">
    <property type="term" value="F:hydrolase activity, acting on carbon-nitrogen (but not peptide) bonds"/>
    <property type="evidence" value="ECO:0007669"/>
    <property type="project" value="InterPro"/>
</dbReference>
<feature type="signal peptide" evidence="7">
    <location>
        <begin position="1"/>
        <end position="16"/>
    </location>
</feature>
<dbReference type="AlphaFoldDB" id="A0A0D9NL73"/>
<evidence type="ECO:0000256" key="7">
    <source>
        <dbReference type="SAM" id="SignalP"/>
    </source>
</evidence>
<dbReference type="Proteomes" id="UP000054544">
    <property type="component" value="Unassembled WGS sequence"/>
</dbReference>
<name>A0A0D9NL73_METAN</name>
<feature type="domain" description="NodB homology" evidence="8">
    <location>
        <begin position="151"/>
        <end position="373"/>
    </location>
</feature>
<dbReference type="Pfam" id="PF01522">
    <property type="entry name" value="Polysacc_deac_1"/>
    <property type="match status" value="1"/>
</dbReference>
<keyword evidence="5" id="KW-0119">Carbohydrate metabolism</keyword>
<evidence type="ECO:0000259" key="8">
    <source>
        <dbReference type="PROSITE" id="PS51677"/>
    </source>
</evidence>
<dbReference type="EMBL" id="KE384756">
    <property type="protein sequence ID" value="KJK74626.1"/>
    <property type="molecule type" value="Genomic_DNA"/>
</dbReference>
<evidence type="ECO:0000256" key="1">
    <source>
        <dbReference type="ARBA" id="ARBA00001941"/>
    </source>
</evidence>
<gene>
    <name evidence="9" type="ORF">H634G_10155</name>
</gene>
<dbReference type="GO" id="GO:0005975">
    <property type="term" value="P:carbohydrate metabolic process"/>
    <property type="evidence" value="ECO:0007669"/>
    <property type="project" value="InterPro"/>
</dbReference>
<sequence>MKALPIVFAAVPATIALRLGLLGDHMDGGKQTMEEHSTFGGPSPRQDGRCGINQGKRACPKGYCCSIEGSVQTQTCLRHTLGLLLTLLSVLRIRWCGEGYDYCSSPACQVDFSDSCDGNIRPSGPDTKHADRSKHGSVPYGQGVYHCEKYGVIALSYDDGPYEYTADLLNLLKARYYLSTDARHIFTHITCSDPSTNLDKTYKAKATFFVTGRNLGKGAINNATFPWRHLIKRMIVEGHQIGSHSWSHQRLPEISDAQLDNQIFYNEIALADILGYFPTYFRPPYSASSDKVDRRLGELGYHVTYFNLDTEGYLHDSPYEIQKSKDIWDRNVEGKNPENTKWLDIEHDIVFQSVYNLTEHMLKSLFKNGFKSVTVGECLNDPKQNWYRRV</sequence>
<proteinExistence type="predicted"/>
<dbReference type="InterPro" id="IPR002509">
    <property type="entry name" value="NODB_dom"/>
</dbReference>
<keyword evidence="2" id="KW-0479">Metal-binding</keyword>
<dbReference type="PANTHER" id="PTHR46471">
    <property type="entry name" value="CHITIN DEACETYLASE"/>
    <property type="match status" value="1"/>
</dbReference>
<keyword evidence="6" id="KW-0170">Cobalt</keyword>
<dbReference type="Gene3D" id="3.20.20.370">
    <property type="entry name" value="Glycoside hydrolase/deacetylase"/>
    <property type="match status" value="1"/>
</dbReference>
<keyword evidence="4" id="KW-0378">Hydrolase</keyword>
<keyword evidence="3 7" id="KW-0732">Signal</keyword>
<dbReference type="CDD" id="cd00035">
    <property type="entry name" value="ChtBD1"/>
    <property type="match status" value="1"/>
</dbReference>
<reference evidence="10" key="1">
    <citation type="journal article" date="2014" name="BMC Genomics">
        <title>The genome sequence of the biocontrol fungus Metarhizium anisopliae and comparative genomics of Metarhizium species.</title>
        <authorList>
            <person name="Pattemore J.A."/>
            <person name="Hane J.K."/>
            <person name="Williams A.H."/>
            <person name="Wilson B.A."/>
            <person name="Stodart B.J."/>
            <person name="Ash G.J."/>
        </authorList>
    </citation>
    <scope>NUCLEOTIDE SEQUENCE [LARGE SCALE GENOMIC DNA]</scope>
    <source>
        <strain evidence="10">BRIP 53293</strain>
    </source>
</reference>
<dbReference type="PANTHER" id="PTHR46471:SF2">
    <property type="entry name" value="CHITIN DEACETYLASE-RELATED"/>
    <property type="match status" value="1"/>
</dbReference>
<accession>A0A0D9NL73</accession>
<dbReference type="OrthoDB" id="407355at2759"/>
<dbReference type="PROSITE" id="PS51677">
    <property type="entry name" value="NODB"/>
    <property type="match status" value="1"/>
</dbReference>
<evidence type="ECO:0000256" key="2">
    <source>
        <dbReference type="ARBA" id="ARBA00022723"/>
    </source>
</evidence>
<organism evidence="9 10">
    <name type="scientific">Metarhizium anisopliae BRIP 53293</name>
    <dbReference type="NCBI Taxonomy" id="1291518"/>
    <lineage>
        <taxon>Eukaryota</taxon>
        <taxon>Fungi</taxon>
        <taxon>Dikarya</taxon>
        <taxon>Ascomycota</taxon>
        <taxon>Pezizomycotina</taxon>
        <taxon>Sordariomycetes</taxon>
        <taxon>Hypocreomycetidae</taxon>
        <taxon>Hypocreales</taxon>
        <taxon>Clavicipitaceae</taxon>
        <taxon>Metarhizium</taxon>
    </lineage>
</organism>
<dbReference type="GO" id="GO:0046872">
    <property type="term" value="F:metal ion binding"/>
    <property type="evidence" value="ECO:0007669"/>
    <property type="project" value="UniProtKB-KW"/>
</dbReference>
<dbReference type="SUPFAM" id="SSF88713">
    <property type="entry name" value="Glycoside hydrolase/deacetylase"/>
    <property type="match status" value="1"/>
</dbReference>
<comment type="cofactor">
    <cofactor evidence="1">
        <name>Co(2+)</name>
        <dbReference type="ChEBI" id="CHEBI:48828"/>
    </cofactor>
</comment>
<keyword evidence="10" id="KW-1185">Reference proteome</keyword>
<evidence type="ECO:0000256" key="4">
    <source>
        <dbReference type="ARBA" id="ARBA00022801"/>
    </source>
</evidence>
<evidence type="ECO:0000256" key="3">
    <source>
        <dbReference type="ARBA" id="ARBA00022729"/>
    </source>
</evidence>
<protein>
    <recommendedName>
        <fullName evidence="8">NodB homology domain-containing protein</fullName>
    </recommendedName>
</protein>
<dbReference type="STRING" id="1291518.A0A0D9NL73"/>
<feature type="chain" id="PRO_5002341341" description="NodB homology domain-containing protein" evidence="7">
    <location>
        <begin position="17"/>
        <end position="390"/>
    </location>
</feature>
<evidence type="ECO:0000256" key="6">
    <source>
        <dbReference type="ARBA" id="ARBA00023285"/>
    </source>
</evidence>